<evidence type="ECO:0000313" key="6">
    <source>
        <dbReference type="Proteomes" id="UP000251571"/>
    </source>
</evidence>
<dbReference type="EMBL" id="UETC01000015">
    <property type="protein sequence ID" value="SSA50737.1"/>
    <property type="molecule type" value="Genomic_DNA"/>
</dbReference>
<feature type="domain" description="Acyltransferase 3" evidence="2">
    <location>
        <begin position="28"/>
        <end position="358"/>
    </location>
</feature>
<keyword evidence="1" id="KW-1133">Transmembrane helix</keyword>
<sequence>MRDAAATSPPPAASLADQFERHDGKTSGFDYLRIVLAVAVLVWHSYGLTYGREAIDAAMAGLAVSIPVALILPMFFALSGFLVTSSLYRANSIKVYLVFRGLRLFPALTVEVLLAVFLLGPIFTSLALGEYFSHRDFFLYFLNIVGLIRYELPGLFEDNVYPRVVNGSLWTVPYELECYIYLVVLSLMGVFRSRYAVLAAFVAVTLLVVLMGFTSGRGVVIALKDLLIGSPEVEPNLQQATGARVEIPRILVLCFLAGALLYAWRDRVPFHPGLAAAALVASAALLASPQLYFYAPLPVAYLTVWLGLNDLPRATLLRKGDYSYGIYLYAFPLQQVVSASGWAEGAFLLHAALSLAMVSIFAAFSWHVVEKPCLRLKTHFL</sequence>
<feature type="transmembrane region" description="Helical" evidence="1">
    <location>
        <begin position="31"/>
        <end position="50"/>
    </location>
</feature>
<gene>
    <name evidence="3" type="ORF">BCF38_11565</name>
    <name evidence="4" type="ORF">SAMN05421539_11565</name>
</gene>
<organism evidence="4 6">
    <name type="scientific">Jannaschia seohaensis</name>
    <dbReference type="NCBI Taxonomy" id="475081"/>
    <lineage>
        <taxon>Bacteria</taxon>
        <taxon>Pseudomonadati</taxon>
        <taxon>Pseudomonadota</taxon>
        <taxon>Alphaproteobacteria</taxon>
        <taxon>Rhodobacterales</taxon>
        <taxon>Roseobacteraceae</taxon>
        <taxon>Jannaschia</taxon>
    </lineage>
</organism>
<accession>A0A2Y9B6X9</accession>
<dbReference type="EMBL" id="QGDJ01000015">
    <property type="protein sequence ID" value="PWJ12929.1"/>
    <property type="molecule type" value="Genomic_DNA"/>
</dbReference>
<feature type="transmembrane region" description="Helical" evidence="1">
    <location>
        <begin position="62"/>
        <end position="84"/>
    </location>
</feature>
<feature type="transmembrane region" description="Helical" evidence="1">
    <location>
        <begin position="247"/>
        <end position="264"/>
    </location>
</feature>
<keyword evidence="1" id="KW-0472">Membrane</keyword>
<dbReference type="GO" id="GO:0016787">
    <property type="term" value="F:hydrolase activity"/>
    <property type="evidence" value="ECO:0007669"/>
    <property type="project" value="UniProtKB-KW"/>
</dbReference>
<dbReference type="InterPro" id="IPR050879">
    <property type="entry name" value="Acyltransferase_3"/>
</dbReference>
<dbReference type="AlphaFoldDB" id="A0A2Y9B6X9"/>
<name>A0A2Y9B6X9_9RHOB</name>
<protein>
    <submittedName>
        <fullName evidence="3 4">Peptidoglycan/LPS O-acetylase OafA/YrhL</fullName>
    </submittedName>
</protein>
<keyword evidence="1" id="KW-0812">Transmembrane</keyword>
<dbReference type="RefSeq" id="WP_109566094.1">
    <property type="nucleotide sequence ID" value="NZ_QGDJ01000015.1"/>
</dbReference>
<feature type="transmembrane region" description="Helical" evidence="1">
    <location>
        <begin position="195"/>
        <end position="213"/>
    </location>
</feature>
<feature type="transmembrane region" description="Helical" evidence="1">
    <location>
        <begin position="104"/>
        <end position="128"/>
    </location>
</feature>
<keyword evidence="5" id="KW-1185">Reference proteome</keyword>
<feature type="transmembrane region" description="Helical" evidence="1">
    <location>
        <begin position="276"/>
        <end position="295"/>
    </location>
</feature>
<keyword evidence="4" id="KW-0808">Transferase</keyword>
<dbReference type="Pfam" id="PF01757">
    <property type="entry name" value="Acyl_transf_3"/>
    <property type="match status" value="1"/>
</dbReference>
<keyword evidence="4" id="KW-0012">Acyltransferase</keyword>
<dbReference type="GO" id="GO:0016747">
    <property type="term" value="F:acyltransferase activity, transferring groups other than amino-acyl groups"/>
    <property type="evidence" value="ECO:0007669"/>
    <property type="project" value="InterPro"/>
</dbReference>
<dbReference type="OrthoDB" id="9767863at2"/>
<proteinExistence type="predicted"/>
<reference evidence="3 5" key="2">
    <citation type="submission" date="2018-03" db="EMBL/GenBank/DDBJ databases">
        <title>Genomic Encyclopedia of Archaeal and Bacterial Type Strains, Phase II (KMG-II): from individual species to whole genera.</title>
        <authorList>
            <person name="Goeker M."/>
        </authorList>
    </citation>
    <scope>NUCLEOTIDE SEQUENCE [LARGE SCALE GENOMIC DNA]</scope>
    <source>
        <strain evidence="3 5">DSM 25227</strain>
    </source>
</reference>
<evidence type="ECO:0000313" key="3">
    <source>
        <dbReference type="EMBL" id="PWJ12929.1"/>
    </source>
</evidence>
<dbReference type="Proteomes" id="UP000245839">
    <property type="component" value="Unassembled WGS sequence"/>
</dbReference>
<evidence type="ECO:0000256" key="1">
    <source>
        <dbReference type="SAM" id="Phobius"/>
    </source>
</evidence>
<evidence type="ECO:0000259" key="2">
    <source>
        <dbReference type="Pfam" id="PF01757"/>
    </source>
</evidence>
<reference evidence="4 6" key="1">
    <citation type="submission" date="2016-10" db="EMBL/GenBank/DDBJ databases">
        <authorList>
            <person name="Cai Z."/>
        </authorList>
    </citation>
    <scope>NUCLEOTIDE SEQUENCE [LARGE SCALE GENOMIC DNA]</scope>
    <source>
        <strain evidence="4 6">DSM 25227</strain>
    </source>
</reference>
<dbReference type="Proteomes" id="UP000251571">
    <property type="component" value="Unassembled WGS sequence"/>
</dbReference>
<feature type="transmembrane region" description="Helical" evidence="1">
    <location>
        <begin position="168"/>
        <end position="188"/>
    </location>
</feature>
<feature type="transmembrane region" description="Helical" evidence="1">
    <location>
        <begin position="347"/>
        <end position="369"/>
    </location>
</feature>
<evidence type="ECO:0000313" key="4">
    <source>
        <dbReference type="EMBL" id="SSA50737.1"/>
    </source>
</evidence>
<keyword evidence="4" id="KW-0378">Hydrolase</keyword>
<dbReference type="InterPro" id="IPR002656">
    <property type="entry name" value="Acyl_transf_3_dom"/>
</dbReference>
<evidence type="ECO:0000313" key="5">
    <source>
        <dbReference type="Proteomes" id="UP000245839"/>
    </source>
</evidence>
<dbReference type="PANTHER" id="PTHR23028">
    <property type="entry name" value="ACETYLTRANSFERASE"/>
    <property type="match status" value="1"/>
</dbReference>